<reference evidence="7 8" key="1">
    <citation type="submission" date="2019-04" db="EMBL/GenBank/DDBJ databases">
        <authorList>
            <person name="Hwang J.C."/>
        </authorList>
    </citation>
    <scope>NUCLEOTIDE SEQUENCE [LARGE SCALE GENOMIC DNA]</scope>
    <source>
        <strain evidence="7 8">IMCC35002</strain>
    </source>
</reference>
<sequence length="141" mass="15483">MSNQTILGFDYGTKAIGVAIGQSITGTAQPLCGLKANDGIPNWDEIGKIINEWQPELIVVGLPLNMDGTDQEITVRARKFANRLHGRFGVKVVTQDERLTTTDAKAHLFERRGFRGLKKDSIDATSAALIIEGYFESLYGE</sequence>
<dbReference type="PANTHER" id="PTHR33317:SF4">
    <property type="entry name" value="POLYNUCLEOTIDYL TRANSFERASE, RIBONUCLEASE H-LIKE SUPERFAMILY PROTEIN"/>
    <property type="match status" value="1"/>
</dbReference>
<organism evidence="7 8">
    <name type="scientific">Ferrimonas aestuarii</name>
    <dbReference type="NCBI Taxonomy" id="2569539"/>
    <lineage>
        <taxon>Bacteria</taxon>
        <taxon>Pseudomonadati</taxon>
        <taxon>Pseudomonadota</taxon>
        <taxon>Gammaproteobacteria</taxon>
        <taxon>Alteromonadales</taxon>
        <taxon>Ferrimonadaceae</taxon>
        <taxon>Ferrimonas</taxon>
    </lineage>
</organism>
<dbReference type="InterPro" id="IPR012337">
    <property type="entry name" value="RNaseH-like_sf"/>
</dbReference>
<dbReference type="Gene3D" id="3.30.420.140">
    <property type="entry name" value="YqgF/RNase H-like domain"/>
    <property type="match status" value="1"/>
</dbReference>
<dbReference type="EMBL" id="SWCJ01000005">
    <property type="protein sequence ID" value="TKB55344.1"/>
    <property type="molecule type" value="Genomic_DNA"/>
</dbReference>
<keyword evidence="4 5" id="KW-0378">Hydrolase</keyword>
<accession>A0A4U1BR03</accession>
<dbReference type="CDD" id="cd16964">
    <property type="entry name" value="YqgF"/>
    <property type="match status" value="1"/>
</dbReference>
<keyword evidence="8" id="KW-1185">Reference proteome</keyword>
<dbReference type="GO" id="GO:0004518">
    <property type="term" value="F:nuclease activity"/>
    <property type="evidence" value="ECO:0007669"/>
    <property type="project" value="UniProtKB-KW"/>
</dbReference>
<comment type="similarity">
    <text evidence="5">Belongs to the YqgF HJR family.</text>
</comment>
<proteinExistence type="inferred from homology"/>
<dbReference type="SUPFAM" id="SSF53098">
    <property type="entry name" value="Ribonuclease H-like"/>
    <property type="match status" value="1"/>
</dbReference>
<evidence type="ECO:0000256" key="2">
    <source>
        <dbReference type="ARBA" id="ARBA00022517"/>
    </source>
</evidence>
<evidence type="ECO:0000313" key="7">
    <source>
        <dbReference type="EMBL" id="TKB55344.1"/>
    </source>
</evidence>
<dbReference type="InterPro" id="IPR006641">
    <property type="entry name" value="YqgF/RNaseH-like_dom"/>
</dbReference>
<keyword evidence="3 5" id="KW-0540">Nuclease</keyword>
<comment type="caution">
    <text evidence="7">The sequence shown here is derived from an EMBL/GenBank/DDBJ whole genome shotgun (WGS) entry which is preliminary data.</text>
</comment>
<dbReference type="InterPro" id="IPR005227">
    <property type="entry name" value="YqgF"/>
</dbReference>
<comment type="subcellular location">
    <subcellularLocation>
        <location evidence="5">Cytoplasm</location>
    </subcellularLocation>
</comment>
<dbReference type="OrthoDB" id="9796140at2"/>
<dbReference type="HAMAP" id="MF_00651">
    <property type="entry name" value="Nuclease_YqgF"/>
    <property type="match status" value="1"/>
</dbReference>
<evidence type="ECO:0000259" key="6">
    <source>
        <dbReference type="SMART" id="SM00732"/>
    </source>
</evidence>
<dbReference type="SMART" id="SM00732">
    <property type="entry name" value="YqgFc"/>
    <property type="match status" value="1"/>
</dbReference>
<dbReference type="GO" id="GO:0005829">
    <property type="term" value="C:cytosol"/>
    <property type="evidence" value="ECO:0007669"/>
    <property type="project" value="TreeGrafter"/>
</dbReference>
<dbReference type="Proteomes" id="UP000305675">
    <property type="component" value="Unassembled WGS sequence"/>
</dbReference>
<evidence type="ECO:0000256" key="5">
    <source>
        <dbReference type="HAMAP-Rule" id="MF_00651"/>
    </source>
</evidence>
<dbReference type="GO" id="GO:0016788">
    <property type="term" value="F:hydrolase activity, acting on ester bonds"/>
    <property type="evidence" value="ECO:0007669"/>
    <property type="project" value="UniProtKB-UniRule"/>
</dbReference>
<dbReference type="PANTHER" id="PTHR33317">
    <property type="entry name" value="POLYNUCLEOTIDYL TRANSFERASE, RIBONUCLEASE H-LIKE SUPERFAMILY PROTEIN"/>
    <property type="match status" value="1"/>
</dbReference>
<dbReference type="Pfam" id="PF03652">
    <property type="entry name" value="RuvX"/>
    <property type="match status" value="1"/>
</dbReference>
<keyword evidence="2 5" id="KW-0690">Ribosome biogenesis</keyword>
<protein>
    <recommendedName>
        <fullName evidence="5">Putative pre-16S rRNA nuclease</fullName>
        <ecNumber evidence="5">3.1.-.-</ecNumber>
    </recommendedName>
</protein>
<dbReference type="FunFam" id="3.30.420.140:FF:000002">
    <property type="entry name" value="Putative pre-16S rRNA nuclease"/>
    <property type="match status" value="1"/>
</dbReference>
<evidence type="ECO:0000256" key="3">
    <source>
        <dbReference type="ARBA" id="ARBA00022722"/>
    </source>
</evidence>
<dbReference type="NCBIfam" id="TIGR00250">
    <property type="entry name" value="RNAse_H_YqgF"/>
    <property type="match status" value="1"/>
</dbReference>
<evidence type="ECO:0000256" key="1">
    <source>
        <dbReference type="ARBA" id="ARBA00022490"/>
    </source>
</evidence>
<dbReference type="EC" id="3.1.-.-" evidence="5"/>
<evidence type="ECO:0000256" key="4">
    <source>
        <dbReference type="ARBA" id="ARBA00022801"/>
    </source>
</evidence>
<comment type="function">
    <text evidence="5">Could be a nuclease involved in processing of the 5'-end of pre-16S rRNA.</text>
</comment>
<dbReference type="RefSeq" id="WP_136863101.1">
    <property type="nucleotide sequence ID" value="NZ_SWCJ01000005.1"/>
</dbReference>
<gene>
    <name evidence="7" type="primary">ruvX</name>
    <name evidence="7" type="ORF">FCL42_09100</name>
</gene>
<feature type="domain" description="YqgF/RNase H-like" evidence="6">
    <location>
        <begin position="4"/>
        <end position="104"/>
    </location>
</feature>
<name>A0A4U1BR03_9GAMM</name>
<dbReference type="GO" id="GO:0000967">
    <property type="term" value="P:rRNA 5'-end processing"/>
    <property type="evidence" value="ECO:0007669"/>
    <property type="project" value="UniProtKB-UniRule"/>
</dbReference>
<evidence type="ECO:0000313" key="8">
    <source>
        <dbReference type="Proteomes" id="UP000305675"/>
    </source>
</evidence>
<dbReference type="AlphaFoldDB" id="A0A4U1BR03"/>
<keyword evidence="1 5" id="KW-0963">Cytoplasm</keyword>
<dbReference type="InterPro" id="IPR037027">
    <property type="entry name" value="YqgF/RNaseH-like_dom_sf"/>
</dbReference>